<dbReference type="EMBL" id="BSTK01000005">
    <property type="protein sequence ID" value="GLY85869.1"/>
    <property type="molecule type" value="Genomic_DNA"/>
</dbReference>
<gene>
    <name evidence="2" type="primary">wzx</name>
    <name evidence="2" type="ORF">Airi02_037980</name>
</gene>
<feature type="transmembrane region" description="Helical" evidence="1">
    <location>
        <begin position="143"/>
        <end position="165"/>
    </location>
</feature>
<feature type="transmembrane region" description="Helical" evidence="1">
    <location>
        <begin position="80"/>
        <end position="103"/>
    </location>
</feature>
<dbReference type="PANTHER" id="PTHR43424">
    <property type="entry name" value="LOCUS PUTATIVE PROTEIN 1-RELATED"/>
    <property type="match status" value="1"/>
</dbReference>
<comment type="caution">
    <text evidence="2">The sequence shown here is derived from an EMBL/GenBank/DDBJ whole genome shotgun (WGS) entry which is preliminary data.</text>
</comment>
<dbReference type="Pfam" id="PF13440">
    <property type="entry name" value="Polysacc_synt_3"/>
    <property type="match status" value="1"/>
</dbReference>
<evidence type="ECO:0000313" key="3">
    <source>
        <dbReference type="Proteomes" id="UP001165074"/>
    </source>
</evidence>
<feature type="transmembrane region" description="Helical" evidence="1">
    <location>
        <begin position="12"/>
        <end position="33"/>
    </location>
</feature>
<keyword evidence="1" id="KW-1133">Transmembrane helix</keyword>
<reference evidence="2" key="1">
    <citation type="submission" date="2023-03" db="EMBL/GenBank/DDBJ databases">
        <title>Actinoallomurus iriomotensis NBRC 103684.</title>
        <authorList>
            <person name="Ichikawa N."/>
            <person name="Sato H."/>
            <person name="Tonouchi N."/>
        </authorList>
    </citation>
    <scope>NUCLEOTIDE SEQUENCE</scope>
    <source>
        <strain evidence="2">NBRC 103684</strain>
    </source>
</reference>
<feature type="transmembrane region" description="Helical" evidence="1">
    <location>
        <begin position="109"/>
        <end position="131"/>
    </location>
</feature>
<evidence type="ECO:0000313" key="2">
    <source>
        <dbReference type="EMBL" id="GLY85869.1"/>
    </source>
</evidence>
<accession>A0A9W6W000</accession>
<dbReference type="InterPro" id="IPR052556">
    <property type="entry name" value="PolySynth_Transporter"/>
</dbReference>
<feature type="transmembrane region" description="Helical" evidence="1">
    <location>
        <begin position="310"/>
        <end position="332"/>
    </location>
</feature>
<dbReference type="AlphaFoldDB" id="A0A9W6W000"/>
<feature type="transmembrane region" description="Helical" evidence="1">
    <location>
        <begin position="39"/>
        <end position="59"/>
    </location>
</feature>
<feature type="transmembrane region" description="Helical" evidence="1">
    <location>
        <begin position="379"/>
        <end position="398"/>
    </location>
</feature>
<keyword evidence="1" id="KW-0812">Transmembrane</keyword>
<protein>
    <submittedName>
        <fullName evidence="2">Polysaccharide biosynthesis protein</fullName>
    </submittedName>
</protein>
<feature type="transmembrane region" description="Helical" evidence="1">
    <location>
        <begin position="278"/>
        <end position="304"/>
    </location>
</feature>
<proteinExistence type="predicted"/>
<dbReference type="RefSeq" id="WP_285573123.1">
    <property type="nucleotide sequence ID" value="NZ_BSTK01000005.1"/>
</dbReference>
<evidence type="ECO:0000256" key="1">
    <source>
        <dbReference type="SAM" id="Phobius"/>
    </source>
</evidence>
<feature type="transmembrane region" description="Helical" evidence="1">
    <location>
        <begin position="171"/>
        <end position="191"/>
    </location>
</feature>
<keyword evidence="3" id="KW-1185">Reference proteome</keyword>
<dbReference type="PANTHER" id="PTHR43424:SF1">
    <property type="entry name" value="LOCUS PUTATIVE PROTEIN 1-RELATED"/>
    <property type="match status" value="1"/>
</dbReference>
<feature type="transmembrane region" description="Helical" evidence="1">
    <location>
        <begin position="353"/>
        <end position="373"/>
    </location>
</feature>
<name>A0A9W6W000_9ACTN</name>
<sequence>MRTAVRQVAHTVGIRALLVVLGAVSGIVIARALRPEGRGAYYVITTIATITISVGHLSIEQAQVWLWSRGADRRALTANGLVLGLAVGALAAVAAGVLVGVLGQDVIPIAGYGQLATALAAIPCAMAVVYLNNILVLRSRVQVVNTAALLGGVLQCVPLLLLAAVARLSPAQVVLLWAVSVTVPLAVLVPAARPRLHHWDRSLARRAVDRGLRYHLGLTSLFLLFRADILILDGMTTTAAVGLYSLAVSLAELTRLVTDAIAQIALPRQLGTDDEGAAAATLAVTRLSTIVAVASVTLMCLAAPPLIPLVYGTAFAGSVPSLIALAPGLLALGATRPIGAYLLRLDRPMLASSMSVAALLVNVVLNLALVPFFGIVGSAVASSIAYATLAALQAAWFVRASGASPRDLLPGPAEVAYARGRLAGLSAARRSA</sequence>
<organism evidence="2 3">
    <name type="scientific">Actinoallomurus iriomotensis</name>
    <dbReference type="NCBI Taxonomy" id="478107"/>
    <lineage>
        <taxon>Bacteria</taxon>
        <taxon>Bacillati</taxon>
        <taxon>Actinomycetota</taxon>
        <taxon>Actinomycetes</taxon>
        <taxon>Streptosporangiales</taxon>
        <taxon>Thermomonosporaceae</taxon>
        <taxon>Actinoallomurus</taxon>
    </lineage>
</organism>
<keyword evidence="1" id="KW-0472">Membrane</keyword>
<dbReference type="Proteomes" id="UP001165074">
    <property type="component" value="Unassembled WGS sequence"/>
</dbReference>